<accession>A0A9W6SHK7</accession>
<dbReference type="SUPFAM" id="SSF103473">
    <property type="entry name" value="MFS general substrate transporter"/>
    <property type="match status" value="1"/>
</dbReference>
<protein>
    <submittedName>
        <fullName evidence="8">MFS transporter</fullName>
    </submittedName>
</protein>
<evidence type="ECO:0000256" key="4">
    <source>
        <dbReference type="ARBA" id="ARBA00022989"/>
    </source>
</evidence>
<dbReference type="Pfam" id="PF07690">
    <property type="entry name" value="MFS_1"/>
    <property type="match status" value="1"/>
</dbReference>
<evidence type="ECO:0000256" key="5">
    <source>
        <dbReference type="ARBA" id="ARBA00023136"/>
    </source>
</evidence>
<name>A0A9W6SHK7_9ACTN</name>
<dbReference type="EMBL" id="BSTX01000001">
    <property type="protein sequence ID" value="GLZ75616.1"/>
    <property type="molecule type" value="Genomic_DNA"/>
</dbReference>
<keyword evidence="2" id="KW-1003">Cell membrane</keyword>
<feature type="domain" description="Major facilitator superfamily (MFS) profile" evidence="7">
    <location>
        <begin position="14"/>
        <end position="405"/>
    </location>
</feature>
<sequence length="408" mass="41101">MATTAAPAEAPAPAYRSPSYLRYVTGQAVSIVGDQVWYVALSWAAVQLASPGVAGVILSVSAVPRILLMLFGGVFVDRFGPRRIMMSTNVICGVTMLAASAIALWSPSIVLLVIVALVFGAADALFMPASGAMAPRLLEKEQYASGSALRELAGRAALTIGAPLGGALVVTGGLPLAAAVNAVTFAVSLAALWTVRPRPVESESAAPTKTLTALRDGFAYLRRTPVVAGLLAVALLVNLGFVGPMNVGLALVSEERGWGSKGIGWLLAGFGVGAALAALVLLKVKPRGRVGWVIAVAATAQGVSLIALGLVSSLVLGVACTLIAGMSGGLMGVTIGTVISTVTDDAYRGRVSSVSMFANLGLSPLAVAATGVLVAATSIETTFAISGALAVAGGVLVIVLKATRGTRV</sequence>
<dbReference type="InterPro" id="IPR022324">
    <property type="entry name" value="Bacilysin_exporter_BacE_put"/>
</dbReference>
<evidence type="ECO:0000256" key="6">
    <source>
        <dbReference type="SAM" id="Phobius"/>
    </source>
</evidence>
<comment type="subcellular location">
    <subcellularLocation>
        <location evidence="1">Cell membrane</location>
        <topology evidence="1">Multi-pass membrane protein</topology>
    </subcellularLocation>
</comment>
<feature type="transmembrane region" description="Helical" evidence="6">
    <location>
        <begin position="289"/>
        <end position="308"/>
    </location>
</feature>
<proteinExistence type="predicted"/>
<dbReference type="GO" id="GO:0022857">
    <property type="term" value="F:transmembrane transporter activity"/>
    <property type="evidence" value="ECO:0007669"/>
    <property type="project" value="InterPro"/>
</dbReference>
<evidence type="ECO:0000313" key="9">
    <source>
        <dbReference type="Proteomes" id="UP001165079"/>
    </source>
</evidence>
<evidence type="ECO:0000256" key="3">
    <source>
        <dbReference type="ARBA" id="ARBA00022692"/>
    </source>
</evidence>
<keyword evidence="3 6" id="KW-0812">Transmembrane</keyword>
<organism evidence="8 9">
    <name type="scientific">Actinorhabdospora filicis</name>
    <dbReference type="NCBI Taxonomy" id="1785913"/>
    <lineage>
        <taxon>Bacteria</taxon>
        <taxon>Bacillati</taxon>
        <taxon>Actinomycetota</taxon>
        <taxon>Actinomycetes</taxon>
        <taxon>Micromonosporales</taxon>
        <taxon>Micromonosporaceae</taxon>
        <taxon>Actinorhabdospora</taxon>
    </lineage>
</organism>
<evidence type="ECO:0000256" key="2">
    <source>
        <dbReference type="ARBA" id="ARBA00022475"/>
    </source>
</evidence>
<keyword evidence="9" id="KW-1185">Reference proteome</keyword>
<dbReference type="RefSeq" id="WP_285660859.1">
    <property type="nucleotide sequence ID" value="NZ_BSTX01000001.1"/>
</dbReference>
<comment type="caution">
    <text evidence="8">The sequence shown here is derived from an EMBL/GenBank/DDBJ whole genome shotgun (WGS) entry which is preliminary data.</text>
</comment>
<dbReference type="Gene3D" id="1.20.1250.20">
    <property type="entry name" value="MFS general substrate transporter like domains"/>
    <property type="match status" value="1"/>
</dbReference>
<dbReference type="InterPro" id="IPR020846">
    <property type="entry name" value="MFS_dom"/>
</dbReference>
<dbReference type="PANTHER" id="PTHR23513:SF17">
    <property type="entry name" value="MEMBRANE PROTEIN"/>
    <property type="match status" value="1"/>
</dbReference>
<reference evidence="8" key="1">
    <citation type="submission" date="2023-03" db="EMBL/GenBank/DDBJ databases">
        <title>Actinorhabdospora filicis NBRC 111898.</title>
        <authorList>
            <person name="Ichikawa N."/>
            <person name="Sato H."/>
            <person name="Tonouchi N."/>
        </authorList>
    </citation>
    <scope>NUCLEOTIDE SEQUENCE</scope>
    <source>
        <strain evidence="8">NBRC 111898</strain>
    </source>
</reference>
<dbReference type="InterPro" id="IPR036259">
    <property type="entry name" value="MFS_trans_sf"/>
</dbReference>
<evidence type="ECO:0000313" key="8">
    <source>
        <dbReference type="EMBL" id="GLZ75616.1"/>
    </source>
</evidence>
<feature type="transmembrane region" description="Helical" evidence="6">
    <location>
        <begin position="224"/>
        <end position="243"/>
    </location>
</feature>
<dbReference type="InterPro" id="IPR011701">
    <property type="entry name" value="MFS"/>
</dbReference>
<gene>
    <name evidence="8" type="ORF">Afil01_04230</name>
</gene>
<dbReference type="GO" id="GO:0005886">
    <property type="term" value="C:plasma membrane"/>
    <property type="evidence" value="ECO:0007669"/>
    <property type="project" value="UniProtKB-SubCell"/>
</dbReference>
<dbReference type="PANTHER" id="PTHR23513">
    <property type="entry name" value="INTEGRAL MEMBRANE EFFLUX PROTEIN-RELATED"/>
    <property type="match status" value="1"/>
</dbReference>
<evidence type="ECO:0000256" key="1">
    <source>
        <dbReference type="ARBA" id="ARBA00004651"/>
    </source>
</evidence>
<keyword evidence="5 6" id="KW-0472">Membrane</keyword>
<dbReference type="PROSITE" id="PS50850">
    <property type="entry name" value="MFS"/>
    <property type="match status" value="1"/>
</dbReference>
<dbReference type="Proteomes" id="UP001165079">
    <property type="component" value="Unassembled WGS sequence"/>
</dbReference>
<feature type="transmembrane region" description="Helical" evidence="6">
    <location>
        <begin position="354"/>
        <end position="376"/>
    </location>
</feature>
<feature type="transmembrane region" description="Helical" evidence="6">
    <location>
        <begin position="314"/>
        <end position="342"/>
    </location>
</feature>
<dbReference type="CDD" id="cd06173">
    <property type="entry name" value="MFS_MefA_like"/>
    <property type="match status" value="1"/>
</dbReference>
<keyword evidence="4 6" id="KW-1133">Transmembrane helix</keyword>
<feature type="transmembrane region" description="Helical" evidence="6">
    <location>
        <begin position="263"/>
        <end position="282"/>
    </location>
</feature>
<evidence type="ECO:0000259" key="7">
    <source>
        <dbReference type="PROSITE" id="PS50850"/>
    </source>
</evidence>
<dbReference type="PRINTS" id="PR01988">
    <property type="entry name" value="EXPORTERBACE"/>
</dbReference>
<dbReference type="AlphaFoldDB" id="A0A9W6SHK7"/>
<feature type="transmembrane region" description="Helical" evidence="6">
    <location>
        <begin position="176"/>
        <end position="195"/>
    </location>
</feature>
<feature type="transmembrane region" description="Helical" evidence="6">
    <location>
        <begin position="53"/>
        <end position="76"/>
    </location>
</feature>
<feature type="transmembrane region" description="Helical" evidence="6">
    <location>
        <begin position="382"/>
        <end position="400"/>
    </location>
</feature>